<evidence type="ECO:0000256" key="3">
    <source>
        <dbReference type="ARBA" id="ARBA00022737"/>
    </source>
</evidence>
<evidence type="ECO:0000256" key="2">
    <source>
        <dbReference type="ARBA" id="ARBA00022679"/>
    </source>
</evidence>
<feature type="domain" description="Maltose/galactoside acetyltransferase" evidence="6">
    <location>
        <begin position="4"/>
        <end position="58"/>
    </location>
</feature>
<evidence type="ECO:0000256" key="1">
    <source>
        <dbReference type="ARBA" id="ARBA00007274"/>
    </source>
</evidence>
<dbReference type="Proteomes" id="UP000216871">
    <property type="component" value="Unassembled WGS sequence"/>
</dbReference>
<comment type="caution">
    <text evidence="7">The sequence shown here is derived from an EMBL/GenBank/DDBJ whole genome shotgun (WGS) entry which is preliminary data.</text>
</comment>
<proteinExistence type="inferred from homology"/>
<keyword evidence="2 5" id="KW-0808">Transferase</keyword>
<dbReference type="CDD" id="cd03357">
    <property type="entry name" value="LbH_MAT_GAT"/>
    <property type="match status" value="1"/>
</dbReference>
<dbReference type="Pfam" id="PF12464">
    <property type="entry name" value="Mac"/>
    <property type="match status" value="1"/>
</dbReference>
<dbReference type="InterPro" id="IPR011004">
    <property type="entry name" value="Trimer_LpxA-like_sf"/>
</dbReference>
<sequence>MDNAERRSAQLPYHYDDPSIMDGQLEYQEKLWEFNQTHPTDQAGKQRLLKEMFAEIGEGCHVETPAHANWGFHHVCMGKGVYCNTNFTCVDDGDITIGDWCMFGPNVVIATAGHPVLPILREHHYVYAIPVVIGNNVWVGANVTILPGVTIGDNTVIGAGSVVTHDIPSNSVAYGAPCQVARPIGEQDREYYFKRRKLDVWE</sequence>
<dbReference type="PANTHER" id="PTHR43017:SF1">
    <property type="entry name" value="ACETYLTRANSFERASE YJL218W-RELATED"/>
    <property type="match status" value="1"/>
</dbReference>
<keyword evidence="4 5" id="KW-0012">Acyltransferase</keyword>
<keyword evidence="3" id="KW-0677">Repeat</keyword>
<dbReference type="PANTHER" id="PTHR43017">
    <property type="entry name" value="GALACTOSIDE O-ACETYLTRANSFERASE"/>
    <property type="match status" value="1"/>
</dbReference>
<reference evidence="7 8" key="1">
    <citation type="journal article" date="2017" name="BMC Genomics">
        <title>Comparative genomic and phylogenomic analyses of the Bifidobacteriaceae family.</title>
        <authorList>
            <person name="Lugli G.A."/>
            <person name="Milani C."/>
            <person name="Turroni F."/>
            <person name="Duranti S."/>
            <person name="Mancabelli L."/>
            <person name="Mangifesta M."/>
            <person name="Ferrario C."/>
            <person name="Modesto M."/>
            <person name="Mattarelli P."/>
            <person name="Jiri K."/>
            <person name="van Sinderen D."/>
            <person name="Ventura M."/>
        </authorList>
    </citation>
    <scope>NUCLEOTIDE SEQUENCE [LARGE SCALE GENOMIC DNA]</scope>
    <source>
        <strain evidence="7 8">DSM 100196</strain>
    </source>
</reference>
<dbReference type="EMBL" id="MWWW01000014">
    <property type="protein sequence ID" value="OZG59459.1"/>
    <property type="molecule type" value="Genomic_DNA"/>
</dbReference>
<dbReference type="SMART" id="SM01266">
    <property type="entry name" value="Mac"/>
    <property type="match status" value="1"/>
</dbReference>
<dbReference type="InterPro" id="IPR018357">
    <property type="entry name" value="Hexapep_transf_CS"/>
</dbReference>
<dbReference type="EC" id="2.3.1.-" evidence="5"/>
<dbReference type="RefSeq" id="WP_094667757.1">
    <property type="nucleotide sequence ID" value="NZ_MWWW01000014.1"/>
</dbReference>
<evidence type="ECO:0000313" key="8">
    <source>
        <dbReference type="Proteomes" id="UP000216871"/>
    </source>
</evidence>
<evidence type="ECO:0000256" key="4">
    <source>
        <dbReference type="ARBA" id="ARBA00023315"/>
    </source>
</evidence>
<dbReference type="Pfam" id="PF00132">
    <property type="entry name" value="Hexapep"/>
    <property type="match status" value="1"/>
</dbReference>
<evidence type="ECO:0000313" key="7">
    <source>
        <dbReference type="EMBL" id="OZG59459.1"/>
    </source>
</evidence>
<evidence type="ECO:0000256" key="5">
    <source>
        <dbReference type="RuleBase" id="RU367021"/>
    </source>
</evidence>
<comment type="similarity">
    <text evidence="1 5">Belongs to the transferase hexapeptide repeat family.</text>
</comment>
<protein>
    <recommendedName>
        <fullName evidence="5">Acetyltransferase</fullName>
        <ecNumber evidence="5">2.3.1.-</ecNumber>
    </recommendedName>
</protein>
<dbReference type="OrthoDB" id="2643438at2"/>
<dbReference type="GO" id="GO:0008870">
    <property type="term" value="F:galactoside O-acetyltransferase activity"/>
    <property type="evidence" value="ECO:0007669"/>
    <property type="project" value="TreeGrafter"/>
</dbReference>
<dbReference type="InterPro" id="IPR001451">
    <property type="entry name" value="Hexapep"/>
</dbReference>
<organism evidence="7 8">
    <name type="scientific">Bifidobacterium myosotis</name>
    <dbReference type="NCBI Taxonomy" id="1630166"/>
    <lineage>
        <taxon>Bacteria</taxon>
        <taxon>Bacillati</taxon>
        <taxon>Actinomycetota</taxon>
        <taxon>Actinomycetes</taxon>
        <taxon>Bifidobacteriales</taxon>
        <taxon>Bifidobacteriaceae</taxon>
        <taxon>Bifidobacterium</taxon>
    </lineage>
</organism>
<dbReference type="Gene3D" id="2.160.10.10">
    <property type="entry name" value="Hexapeptide repeat proteins"/>
    <property type="match status" value="1"/>
</dbReference>
<keyword evidence="8" id="KW-1185">Reference proteome</keyword>
<dbReference type="PROSITE" id="PS00101">
    <property type="entry name" value="HEXAPEP_TRANSFERASES"/>
    <property type="match status" value="1"/>
</dbReference>
<dbReference type="AlphaFoldDB" id="A0A261FJY3"/>
<name>A0A261FJY3_9BIFI</name>
<evidence type="ECO:0000259" key="6">
    <source>
        <dbReference type="SMART" id="SM01266"/>
    </source>
</evidence>
<dbReference type="InterPro" id="IPR024688">
    <property type="entry name" value="Mac_dom"/>
</dbReference>
<gene>
    <name evidence="7" type="ORF">BMYO_1304</name>
</gene>
<accession>A0A261FJY3</accession>
<dbReference type="SUPFAM" id="SSF51161">
    <property type="entry name" value="Trimeric LpxA-like enzymes"/>
    <property type="match status" value="1"/>
</dbReference>
<dbReference type="InterPro" id="IPR039369">
    <property type="entry name" value="LacA-like"/>
</dbReference>